<dbReference type="AlphaFoldDB" id="Q7U9L8"/>
<dbReference type="InterPro" id="IPR019993">
    <property type="entry name" value="RecB_nuclease_TM0106_put"/>
</dbReference>
<proteinExistence type="predicted"/>
<feature type="domain" description="YprB ribonuclease H-like" evidence="1">
    <location>
        <begin position="303"/>
        <end position="482"/>
    </location>
</feature>
<dbReference type="eggNOG" id="COG2251">
    <property type="taxonomic scope" value="Bacteria"/>
</dbReference>
<keyword evidence="3" id="KW-1185">Reference proteome</keyword>
<dbReference type="RefSeq" id="WP_011127112.1">
    <property type="nucleotide sequence ID" value="NC_005070.1"/>
</dbReference>
<dbReference type="InterPro" id="IPR038720">
    <property type="entry name" value="YprB_RNase_H-like_dom"/>
</dbReference>
<accession>Q7U9L8</accession>
<evidence type="ECO:0000259" key="1">
    <source>
        <dbReference type="Pfam" id="PF13482"/>
    </source>
</evidence>
<dbReference type="Gene3D" id="1.10.150.20">
    <property type="entry name" value="5' to 3' exonuclease, C-terminal subdomain"/>
    <property type="match status" value="1"/>
</dbReference>
<dbReference type="NCBIfam" id="TIGR03491">
    <property type="entry name" value="TM0106 family RecB-like putative nuclease"/>
    <property type="match status" value="1"/>
</dbReference>
<dbReference type="HOGENOM" id="CLU_044183_0_0_3"/>
<dbReference type="Gene3D" id="3.90.320.10">
    <property type="match status" value="1"/>
</dbReference>
<organism evidence="2 3">
    <name type="scientific">Parasynechococcus marenigrum (strain WH8102)</name>
    <dbReference type="NCBI Taxonomy" id="84588"/>
    <lineage>
        <taxon>Bacteria</taxon>
        <taxon>Bacillati</taxon>
        <taxon>Cyanobacteriota</taxon>
        <taxon>Cyanophyceae</taxon>
        <taxon>Synechococcales</taxon>
        <taxon>Prochlorococcaceae</taxon>
        <taxon>Parasynechococcus</taxon>
        <taxon>Parasynechococcus marenigrum</taxon>
    </lineage>
</organism>
<gene>
    <name evidence="2" type="ordered locus">SYNW0236</name>
</gene>
<protein>
    <recommendedName>
        <fullName evidence="1">YprB ribonuclease H-like domain-containing protein</fullName>
    </recommendedName>
</protein>
<dbReference type="EMBL" id="BX569689">
    <property type="protein sequence ID" value="CAE06751.1"/>
    <property type="molecule type" value="Genomic_DNA"/>
</dbReference>
<reference evidence="2 3" key="1">
    <citation type="journal article" date="2003" name="Nature">
        <title>The genome of a motile marine Synechococcus.</title>
        <authorList>
            <person name="Palenik B."/>
            <person name="Brahamsha B."/>
            <person name="Larimer F."/>
            <person name="Land M."/>
            <person name="Hauser L."/>
            <person name="Chain P."/>
            <person name="Lamerdin J."/>
            <person name="Regala W."/>
            <person name="Allen E.A."/>
            <person name="McCarren J."/>
            <person name="Paulsen I."/>
            <person name="Dufresne A."/>
            <person name="Partensky F."/>
            <person name="Webb E."/>
            <person name="Waterbury J."/>
        </authorList>
    </citation>
    <scope>NUCLEOTIDE SEQUENCE [LARGE SCALE GENOMIC DNA]</scope>
    <source>
        <strain evidence="2 3">WH8102</strain>
    </source>
</reference>
<sequence>MGATPPADNVLTDRLLRSWLRCRRRAWLDRHGDPALRQWTAHRNLMLDDQQRCFVALLPQKPGRGEAACAVGADGVVGLRFKGKGPGGEALEAHPPLLRRVSGRSRWGDFAYQPVLARQGRRMTREHQLPLALMALLLEQEQQAPVTEMLVVGGGGRRLERDRVGLSAGLRKQLVDALRKLRLDLQREEPPDLAADRRKCTLCSWRQVCNGVAASDGHLSEVSGIGAKRREMLQELNIRGLADLAAADPEQLATAMQRFGEQHGDVARTLVAQARCQRSGQPERLSSRPALPELIAAPGVLLYDIESDPDARHDFLHGFWCLPRGSDGRWDLAAARYQPLLVLAEHGEPRCWQRIARYVSRYDDWPVLHYGETESLALLRMAQRQGISEQQQAPLRRRLVDVHARIRQHWRLPLNSYGLKAVASWRGFQWGQSGVDGAHALLWWRHWQGEGPERRGSSHALRWIFQYNRDDCRATWAVADWLRHQDQAGGS</sequence>
<dbReference type="STRING" id="84588.SYNW0236"/>
<dbReference type="SUPFAM" id="SSF53098">
    <property type="entry name" value="Ribonuclease H-like"/>
    <property type="match status" value="1"/>
</dbReference>
<evidence type="ECO:0000313" key="3">
    <source>
        <dbReference type="Proteomes" id="UP000001422"/>
    </source>
</evidence>
<dbReference type="KEGG" id="syw:SYNW0236"/>
<evidence type="ECO:0000313" key="2">
    <source>
        <dbReference type="EMBL" id="CAE06751.1"/>
    </source>
</evidence>
<dbReference type="Pfam" id="PF13482">
    <property type="entry name" value="RNase_H_2"/>
    <property type="match status" value="1"/>
</dbReference>
<dbReference type="InterPro" id="IPR012337">
    <property type="entry name" value="RNaseH-like_sf"/>
</dbReference>
<dbReference type="InterPro" id="IPR011604">
    <property type="entry name" value="PDDEXK-like_dom_sf"/>
</dbReference>
<name>Q7U9L8_PARMW</name>
<dbReference type="Proteomes" id="UP000001422">
    <property type="component" value="Chromosome"/>
</dbReference>